<proteinExistence type="predicted"/>
<dbReference type="EMBL" id="CAJOBZ010000016">
    <property type="protein sequence ID" value="CAF4850591.1"/>
    <property type="molecule type" value="Genomic_DNA"/>
</dbReference>
<keyword evidence="1" id="KW-0175">Coiled coil</keyword>
<sequence>MRINDLYLTLQVAQAAECARAAELRAQVAKHNALEQAARRDTRAQCHKLLEEIKSKERVIIQLRREVARTTSQYEQALLYYGSWPLVMGRVSCPVPDVALPVIV</sequence>
<organism evidence="2 3">
    <name type="scientific">Pieris macdunnoughi</name>
    <dbReference type="NCBI Taxonomy" id="345717"/>
    <lineage>
        <taxon>Eukaryota</taxon>
        <taxon>Metazoa</taxon>
        <taxon>Ecdysozoa</taxon>
        <taxon>Arthropoda</taxon>
        <taxon>Hexapoda</taxon>
        <taxon>Insecta</taxon>
        <taxon>Pterygota</taxon>
        <taxon>Neoptera</taxon>
        <taxon>Endopterygota</taxon>
        <taxon>Lepidoptera</taxon>
        <taxon>Glossata</taxon>
        <taxon>Ditrysia</taxon>
        <taxon>Papilionoidea</taxon>
        <taxon>Pieridae</taxon>
        <taxon>Pierinae</taxon>
        <taxon>Pieris</taxon>
    </lineage>
</organism>
<keyword evidence="3" id="KW-1185">Reference proteome</keyword>
<feature type="coiled-coil region" evidence="1">
    <location>
        <begin position="21"/>
        <end position="73"/>
    </location>
</feature>
<accession>A0A821S518</accession>
<name>A0A821S518_9NEOP</name>
<evidence type="ECO:0000256" key="1">
    <source>
        <dbReference type="SAM" id="Coils"/>
    </source>
</evidence>
<dbReference type="OrthoDB" id="7481205at2759"/>
<protein>
    <submittedName>
        <fullName evidence="2">Uncharacterized protein</fullName>
    </submittedName>
</protein>
<evidence type="ECO:0000313" key="3">
    <source>
        <dbReference type="Proteomes" id="UP000663880"/>
    </source>
</evidence>
<dbReference type="AlphaFoldDB" id="A0A821S518"/>
<reference evidence="2" key="1">
    <citation type="submission" date="2021-02" db="EMBL/GenBank/DDBJ databases">
        <authorList>
            <person name="Steward A R."/>
        </authorList>
    </citation>
    <scope>NUCLEOTIDE SEQUENCE</scope>
</reference>
<gene>
    <name evidence="2" type="ORF">PMACD_LOCUS7010</name>
</gene>
<comment type="caution">
    <text evidence="2">The sequence shown here is derived from an EMBL/GenBank/DDBJ whole genome shotgun (WGS) entry which is preliminary data.</text>
</comment>
<dbReference type="Proteomes" id="UP000663880">
    <property type="component" value="Unassembled WGS sequence"/>
</dbReference>
<evidence type="ECO:0000313" key="2">
    <source>
        <dbReference type="EMBL" id="CAF4850591.1"/>
    </source>
</evidence>